<dbReference type="Gene3D" id="3.40.30.10">
    <property type="entry name" value="Glutaredoxin"/>
    <property type="match status" value="3"/>
</dbReference>
<accession>A0A6T2CYP1</accession>
<dbReference type="InterPro" id="IPR045870">
    <property type="entry name" value="TryX_NRX_thioredoxin_dom"/>
</dbReference>
<dbReference type="AlphaFoldDB" id="A0A6T2CYP1"/>
<evidence type="ECO:0000259" key="1">
    <source>
        <dbReference type="PROSITE" id="PS51352"/>
    </source>
</evidence>
<name>A0A6T2CYP1_9EUGL</name>
<reference evidence="3" key="1">
    <citation type="submission" date="2021-01" db="EMBL/GenBank/DDBJ databases">
        <authorList>
            <person name="Corre E."/>
            <person name="Pelletier E."/>
            <person name="Niang G."/>
            <person name="Scheremetjew M."/>
            <person name="Finn R."/>
            <person name="Kale V."/>
            <person name="Holt S."/>
            <person name="Cochrane G."/>
            <person name="Meng A."/>
            <person name="Brown T."/>
            <person name="Cohen L."/>
        </authorList>
    </citation>
    <scope>NUCLEOTIDE SEQUENCE</scope>
    <source>
        <strain evidence="3">CCMP1594</strain>
    </source>
</reference>
<dbReference type="EMBL" id="HBJA01095678">
    <property type="protein sequence ID" value="CAE0821943.1"/>
    <property type="molecule type" value="Transcribed_RNA"/>
</dbReference>
<dbReference type="GO" id="GO:0030178">
    <property type="term" value="P:negative regulation of Wnt signaling pathway"/>
    <property type="evidence" value="ECO:0007669"/>
    <property type="project" value="TreeGrafter"/>
</dbReference>
<feature type="domain" description="Thioredoxin" evidence="1">
    <location>
        <begin position="1"/>
        <end position="159"/>
    </location>
</feature>
<dbReference type="PROSITE" id="PS51352">
    <property type="entry name" value="THIOREDOXIN_2"/>
    <property type="match status" value="1"/>
</dbReference>
<dbReference type="GO" id="GO:0004791">
    <property type="term" value="F:thioredoxin-disulfide reductase (NADPH) activity"/>
    <property type="evidence" value="ECO:0007669"/>
    <property type="project" value="InterPro"/>
</dbReference>
<evidence type="ECO:0000313" key="2">
    <source>
        <dbReference type="EMBL" id="CAE0821943.1"/>
    </source>
</evidence>
<proteinExistence type="predicted"/>
<dbReference type="GO" id="GO:0005634">
    <property type="term" value="C:nucleus"/>
    <property type="evidence" value="ECO:0007669"/>
    <property type="project" value="TreeGrafter"/>
</dbReference>
<protein>
    <recommendedName>
        <fullName evidence="1">Thioredoxin domain-containing protein</fullName>
    </recommendedName>
</protein>
<gene>
    <name evidence="2" type="ORF">EGYM00163_LOCUS33140</name>
    <name evidence="3" type="ORF">EGYM00163_LOCUS33141</name>
</gene>
<dbReference type="PANTHER" id="PTHR46472">
    <property type="entry name" value="NUCLEOREDOXIN"/>
    <property type="match status" value="1"/>
</dbReference>
<dbReference type="InterPro" id="IPR012336">
    <property type="entry name" value="Thioredoxin-like_fold"/>
</dbReference>
<dbReference type="CDD" id="cd02964">
    <property type="entry name" value="TryX_like_family"/>
    <property type="match status" value="1"/>
</dbReference>
<evidence type="ECO:0000313" key="3">
    <source>
        <dbReference type="EMBL" id="CAE0821944.1"/>
    </source>
</evidence>
<dbReference type="EMBL" id="HBJA01095679">
    <property type="protein sequence ID" value="CAE0821944.1"/>
    <property type="molecule type" value="Transcribed_RNA"/>
</dbReference>
<sequence>MTAFVSLFGEQLVSGTESVKTAEVLDGKVVGIYFSAHWCPPCRGFTPKLAEWYTKSLQAKGMEVVFVSSDKTEEAFNEYFAEMPWKALPFVDRERKAALSKKFKVDGIPSFVILDQDGSTITKDGRSAVSEDPTGEEFPWKPKPFHELIGESFIGQNKAPLDKSAIDGKVLGLYFSAHWCPPCRGFTPKLAEWYKSVKETLPEFEIVFASSDRDQSSFDDYFAEMPWIALPYEDRKRKETLSNLCGVSGIPSFVIIDKDGSIITTNGRGIPEMDPEGKQFPWYPKPVKNLAYDTDGINDTPSFVVLMDGADKETQDAVQAAVEPIAKEYQQKAKASGEDEFLFFTADAEAADIASRIRSLIKAEESPSNSITTVLLDLGDQGGYYIPDNLDVKSEASIREYLAKYTAKSLERQQA</sequence>
<dbReference type="PANTHER" id="PTHR46472:SF1">
    <property type="entry name" value="NUCLEOREDOXIN"/>
    <property type="match status" value="1"/>
</dbReference>
<dbReference type="InterPro" id="IPR013766">
    <property type="entry name" value="Thioredoxin_domain"/>
</dbReference>
<dbReference type="InterPro" id="IPR036249">
    <property type="entry name" value="Thioredoxin-like_sf"/>
</dbReference>
<organism evidence="3">
    <name type="scientific">Eutreptiella gymnastica</name>
    <dbReference type="NCBI Taxonomy" id="73025"/>
    <lineage>
        <taxon>Eukaryota</taxon>
        <taxon>Discoba</taxon>
        <taxon>Euglenozoa</taxon>
        <taxon>Euglenida</taxon>
        <taxon>Spirocuta</taxon>
        <taxon>Euglenophyceae</taxon>
        <taxon>Eutreptiales</taxon>
        <taxon>Eutreptiaceae</taxon>
        <taxon>Eutreptiella</taxon>
    </lineage>
</organism>
<dbReference type="GO" id="GO:0031397">
    <property type="term" value="P:negative regulation of protein ubiquitination"/>
    <property type="evidence" value="ECO:0007669"/>
    <property type="project" value="TreeGrafter"/>
</dbReference>
<dbReference type="CDD" id="cd03009">
    <property type="entry name" value="TryX_like_TryX_NRX"/>
    <property type="match status" value="1"/>
</dbReference>
<dbReference type="Pfam" id="PF13905">
    <property type="entry name" value="Thioredoxin_8"/>
    <property type="match status" value="2"/>
</dbReference>
<dbReference type="SUPFAM" id="SSF52833">
    <property type="entry name" value="Thioredoxin-like"/>
    <property type="match status" value="2"/>
</dbReference>